<feature type="compositionally biased region" description="Pro residues" evidence="1">
    <location>
        <begin position="8"/>
        <end position="18"/>
    </location>
</feature>
<organism evidence="3 4">
    <name type="scientific">Neolentinus lepideus HHB14362 ss-1</name>
    <dbReference type="NCBI Taxonomy" id="1314782"/>
    <lineage>
        <taxon>Eukaryota</taxon>
        <taxon>Fungi</taxon>
        <taxon>Dikarya</taxon>
        <taxon>Basidiomycota</taxon>
        <taxon>Agaricomycotina</taxon>
        <taxon>Agaricomycetes</taxon>
        <taxon>Gloeophyllales</taxon>
        <taxon>Gloeophyllaceae</taxon>
        <taxon>Neolentinus</taxon>
    </lineage>
</organism>
<sequence>MSMEGTPFIPPLAPPPDRTPGVLLPVLPSPQGSESSLPAWAGHPQSPSNYPQFYPGLASPYGGTPYIPPGYQAQMPPGSYHPPPVGLPQIQVNGRSPAALGAPLPPHDYYAYVAAAAQAQAQAAAAAAYGVPGTPYPAHPGTGYVPFQSPLPPAGGYGLPQGPPGWGAAPVGTPYTPAWMPLSGGPPPQQAAPQPAPEAPPSHVMEDRLLPRDGSTVIARFAVGRHYGPVLTPFIARVVDARIELNPLLQPRADDSNDFLTWNMLFDSAYCQRTSEPTGRSWIKGRELPATIPRLTSVRLIVEGLPWIISVDAADDSTGVTCGEIIDKLSDFLHKAVAKSDHEKLTKEQQVKYLDAYYYNRSPSDGVPGGRLGRPMMRLDWLNDKTMFGGIEIDSGYVKQFCGDVLPCTFVVRCERRYRMTAEERREHEQLDTLIEHERPRSAARRSRSRSRSRASSATSRE</sequence>
<dbReference type="STRING" id="1314782.A0A165RLX4"/>
<evidence type="ECO:0000313" key="4">
    <source>
        <dbReference type="Proteomes" id="UP000076761"/>
    </source>
</evidence>
<dbReference type="OrthoDB" id="3352225at2759"/>
<proteinExistence type="predicted"/>
<feature type="domain" description="DUF6699" evidence="2">
    <location>
        <begin position="260"/>
        <end position="392"/>
    </location>
</feature>
<feature type="compositionally biased region" description="Basic and acidic residues" evidence="1">
    <location>
        <begin position="425"/>
        <end position="441"/>
    </location>
</feature>
<evidence type="ECO:0000256" key="1">
    <source>
        <dbReference type="SAM" id="MobiDB-lite"/>
    </source>
</evidence>
<gene>
    <name evidence="3" type="ORF">NEOLEDRAFT_1116840</name>
</gene>
<keyword evidence="4" id="KW-1185">Reference proteome</keyword>
<feature type="compositionally biased region" description="Pro residues" evidence="1">
    <location>
        <begin position="184"/>
        <end position="200"/>
    </location>
</feature>
<feature type="region of interest" description="Disordered" evidence="1">
    <location>
        <begin position="181"/>
        <end position="202"/>
    </location>
</feature>
<dbReference type="Proteomes" id="UP000076761">
    <property type="component" value="Unassembled WGS sequence"/>
</dbReference>
<protein>
    <recommendedName>
        <fullName evidence="2">DUF6699 domain-containing protein</fullName>
    </recommendedName>
</protein>
<accession>A0A165RLX4</accession>
<feature type="compositionally biased region" description="Basic residues" evidence="1">
    <location>
        <begin position="442"/>
        <end position="453"/>
    </location>
</feature>
<feature type="region of interest" description="Disordered" evidence="1">
    <location>
        <begin position="1"/>
        <end position="44"/>
    </location>
</feature>
<dbReference type="InParanoid" id="A0A165RLX4"/>
<dbReference type="Pfam" id="PF20415">
    <property type="entry name" value="DUF6699"/>
    <property type="match status" value="1"/>
</dbReference>
<dbReference type="InterPro" id="IPR046522">
    <property type="entry name" value="DUF6699"/>
</dbReference>
<evidence type="ECO:0000313" key="3">
    <source>
        <dbReference type="EMBL" id="KZT24005.1"/>
    </source>
</evidence>
<reference evidence="3 4" key="1">
    <citation type="journal article" date="2016" name="Mol. Biol. Evol.">
        <title>Comparative Genomics of Early-Diverging Mushroom-Forming Fungi Provides Insights into the Origins of Lignocellulose Decay Capabilities.</title>
        <authorList>
            <person name="Nagy L.G."/>
            <person name="Riley R."/>
            <person name="Tritt A."/>
            <person name="Adam C."/>
            <person name="Daum C."/>
            <person name="Floudas D."/>
            <person name="Sun H."/>
            <person name="Yadav J.S."/>
            <person name="Pangilinan J."/>
            <person name="Larsson K.H."/>
            <person name="Matsuura K."/>
            <person name="Barry K."/>
            <person name="Labutti K."/>
            <person name="Kuo R."/>
            <person name="Ohm R.A."/>
            <person name="Bhattacharya S.S."/>
            <person name="Shirouzu T."/>
            <person name="Yoshinaga Y."/>
            <person name="Martin F.M."/>
            <person name="Grigoriev I.V."/>
            <person name="Hibbett D.S."/>
        </authorList>
    </citation>
    <scope>NUCLEOTIDE SEQUENCE [LARGE SCALE GENOMIC DNA]</scope>
    <source>
        <strain evidence="3 4">HHB14362 ss-1</strain>
    </source>
</reference>
<feature type="region of interest" description="Disordered" evidence="1">
    <location>
        <begin position="425"/>
        <end position="462"/>
    </location>
</feature>
<name>A0A165RLX4_9AGAM</name>
<dbReference type="AlphaFoldDB" id="A0A165RLX4"/>
<dbReference type="EMBL" id="KV425580">
    <property type="protein sequence ID" value="KZT24005.1"/>
    <property type="molecule type" value="Genomic_DNA"/>
</dbReference>
<evidence type="ECO:0000259" key="2">
    <source>
        <dbReference type="Pfam" id="PF20415"/>
    </source>
</evidence>